<protein>
    <recommendedName>
        <fullName evidence="13">Calmodulin-binding protein 60 G</fullName>
    </recommendedName>
</protein>
<dbReference type="InterPro" id="IPR046831">
    <property type="entry name" value="Calmodulin_bind_N"/>
</dbReference>
<comment type="similarity">
    <text evidence="2">Belongs to the plant ACBP60 protein family.</text>
</comment>
<dbReference type="GO" id="GO:0043565">
    <property type="term" value="F:sequence-specific DNA binding"/>
    <property type="evidence" value="ECO:0007669"/>
    <property type="project" value="TreeGrafter"/>
</dbReference>
<evidence type="ECO:0000256" key="1">
    <source>
        <dbReference type="ARBA" id="ARBA00004123"/>
    </source>
</evidence>
<keyword evidence="6" id="KW-0804">Transcription</keyword>
<feature type="domain" description="Calmodulin binding protein central" evidence="9">
    <location>
        <begin position="263"/>
        <end position="327"/>
    </location>
</feature>
<dbReference type="GO" id="GO:0080142">
    <property type="term" value="P:regulation of salicylic acid biosynthetic process"/>
    <property type="evidence" value="ECO:0007669"/>
    <property type="project" value="TreeGrafter"/>
</dbReference>
<evidence type="ECO:0000313" key="12">
    <source>
        <dbReference type="Proteomes" id="UP000289738"/>
    </source>
</evidence>
<reference evidence="11 12" key="1">
    <citation type="submission" date="2019-01" db="EMBL/GenBank/DDBJ databases">
        <title>Sequencing of cultivated peanut Arachis hypogaea provides insights into genome evolution and oil improvement.</title>
        <authorList>
            <person name="Chen X."/>
        </authorList>
    </citation>
    <scope>NUCLEOTIDE SEQUENCE [LARGE SCALE GENOMIC DNA]</scope>
    <source>
        <strain evidence="12">cv. Fuhuasheng</strain>
        <tissue evidence="11">Leaves</tissue>
    </source>
</reference>
<evidence type="ECO:0000256" key="3">
    <source>
        <dbReference type="ARBA" id="ARBA00023015"/>
    </source>
</evidence>
<dbReference type="AlphaFoldDB" id="A0A444YJN2"/>
<proteinExistence type="inferred from homology"/>
<gene>
    <name evidence="11" type="ORF">Ahy_B06g080951</name>
</gene>
<sequence>MAPNKRGSLSDEGNDERDLQLPLCKRKAALPDTRYLSSLDSTNHMALILEPVIRKVLQEMMPPMLEQVMPRMLEQVIPPILQRYLPSPCDGLSVRGQISPAAGRGRSLQLCLMKGLPATIFTQISITAEDSSPLQVAVCDATIQNIKVTNSLKVQLCVLKGDFESEDWTAEEFNSNIESPREGKGPLLKGDTVITMENGVGFFKNVEFTDNSCWTRSGKFRLGIKVLSSNSSPAADIKEARSERIRVKDKRGVANEKPDRPSLDDKVSCLRKIAKNGPIRKQLSSNGIKTVKDLLRLLTTDQASLKQKTGHIPGKSWEKIIEHAKSCAIDNDERYIYQYFAGTAEQPIAASLVLNCIYEPVAISFDGQNFCSLESLSSEGKTCACEWQRWVETAKRQAYKNLKDLKPFGASSAGQSLENFDFPVSHQQGQGVGQAQMVQASASTASYIGEGAQSVNEQVGCSSQHQVGWEEFVDDSGWSNISMNAIQVDPYPNYSDPVYPSYYVGGDYGATSSNDSFPIFDVHYSSKGGCNTVWAKIRTAVIRNVLKWAILYAAKRKPKLLVPYQ</sequence>
<dbReference type="InterPro" id="IPR046829">
    <property type="entry name" value="Calmod_bind_C"/>
</dbReference>
<evidence type="ECO:0000256" key="4">
    <source>
        <dbReference type="ARBA" id="ARBA00023125"/>
    </source>
</evidence>
<dbReference type="GO" id="GO:0005516">
    <property type="term" value="F:calmodulin binding"/>
    <property type="evidence" value="ECO:0007669"/>
    <property type="project" value="InterPro"/>
</dbReference>
<feature type="domain" description="Calmodulin binding protein-like N-terminal" evidence="8">
    <location>
        <begin position="108"/>
        <end position="250"/>
    </location>
</feature>
<comment type="caution">
    <text evidence="11">The sequence shown here is derived from an EMBL/GenBank/DDBJ whole genome shotgun (WGS) entry which is preliminary data.</text>
</comment>
<feature type="domain" description="Calmodulin binding protein C-terminal" evidence="10">
    <location>
        <begin position="351"/>
        <end position="407"/>
    </location>
</feature>
<keyword evidence="12" id="KW-1185">Reference proteome</keyword>
<dbReference type="STRING" id="3818.A0A444YJN2"/>
<evidence type="ECO:0000256" key="2">
    <source>
        <dbReference type="ARBA" id="ARBA00007214"/>
    </source>
</evidence>
<dbReference type="Pfam" id="PF20452">
    <property type="entry name" value="Calmod_bind_C"/>
    <property type="match status" value="1"/>
</dbReference>
<keyword evidence="3" id="KW-0805">Transcription regulation</keyword>
<dbReference type="InterPro" id="IPR046830">
    <property type="entry name" value="Calmod_bind_M"/>
</dbReference>
<evidence type="ECO:0000256" key="7">
    <source>
        <dbReference type="ARBA" id="ARBA00023242"/>
    </source>
</evidence>
<evidence type="ECO:0000313" key="11">
    <source>
        <dbReference type="EMBL" id="RYR02122.1"/>
    </source>
</evidence>
<evidence type="ECO:0000259" key="10">
    <source>
        <dbReference type="Pfam" id="PF20452"/>
    </source>
</evidence>
<evidence type="ECO:0000259" key="9">
    <source>
        <dbReference type="Pfam" id="PF20451"/>
    </source>
</evidence>
<dbReference type="Proteomes" id="UP000289738">
    <property type="component" value="Chromosome B06"/>
</dbReference>
<evidence type="ECO:0000259" key="8">
    <source>
        <dbReference type="Pfam" id="PF07887"/>
    </source>
</evidence>
<keyword evidence="4" id="KW-0238">DNA-binding</keyword>
<keyword evidence="7" id="KW-0539">Nucleus</keyword>
<dbReference type="GO" id="GO:0005634">
    <property type="term" value="C:nucleus"/>
    <property type="evidence" value="ECO:0007669"/>
    <property type="project" value="UniProtKB-SubCell"/>
</dbReference>
<accession>A0A444YJN2</accession>
<evidence type="ECO:0008006" key="13">
    <source>
        <dbReference type="Google" id="ProtNLM"/>
    </source>
</evidence>
<dbReference type="InterPro" id="IPR012416">
    <property type="entry name" value="CBP60"/>
</dbReference>
<comment type="subcellular location">
    <subcellularLocation>
        <location evidence="1">Nucleus</location>
    </subcellularLocation>
</comment>
<dbReference type="Pfam" id="PF07887">
    <property type="entry name" value="Calmodulin_bind"/>
    <property type="match status" value="1"/>
</dbReference>
<dbReference type="GO" id="GO:0003700">
    <property type="term" value="F:DNA-binding transcription factor activity"/>
    <property type="evidence" value="ECO:0007669"/>
    <property type="project" value="TreeGrafter"/>
</dbReference>
<name>A0A444YJN2_ARAHY</name>
<dbReference type="Pfam" id="PF20451">
    <property type="entry name" value="Calmod_bind_M"/>
    <property type="match status" value="1"/>
</dbReference>
<dbReference type="PANTHER" id="PTHR31713">
    <property type="entry name" value="OS02G0177800 PROTEIN"/>
    <property type="match status" value="1"/>
</dbReference>
<dbReference type="EMBL" id="SDMP01000016">
    <property type="protein sequence ID" value="RYR02122.1"/>
    <property type="molecule type" value="Genomic_DNA"/>
</dbReference>
<evidence type="ECO:0000256" key="5">
    <source>
        <dbReference type="ARBA" id="ARBA00023159"/>
    </source>
</evidence>
<dbReference type="PANTHER" id="PTHR31713:SF43">
    <property type="entry name" value="CALMODULIN-BINDING PROTEIN 60 G"/>
    <property type="match status" value="1"/>
</dbReference>
<dbReference type="OrthoDB" id="748178at2759"/>
<evidence type="ECO:0000256" key="6">
    <source>
        <dbReference type="ARBA" id="ARBA00023163"/>
    </source>
</evidence>
<organism evidence="11 12">
    <name type="scientific">Arachis hypogaea</name>
    <name type="common">Peanut</name>
    <dbReference type="NCBI Taxonomy" id="3818"/>
    <lineage>
        <taxon>Eukaryota</taxon>
        <taxon>Viridiplantae</taxon>
        <taxon>Streptophyta</taxon>
        <taxon>Embryophyta</taxon>
        <taxon>Tracheophyta</taxon>
        <taxon>Spermatophyta</taxon>
        <taxon>Magnoliopsida</taxon>
        <taxon>eudicotyledons</taxon>
        <taxon>Gunneridae</taxon>
        <taxon>Pentapetalae</taxon>
        <taxon>rosids</taxon>
        <taxon>fabids</taxon>
        <taxon>Fabales</taxon>
        <taxon>Fabaceae</taxon>
        <taxon>Papilionoideae</taxon>
        <taxon>50 kb inversion clade</taxon>
        <taxon>dalbergioids sensu lato</taxon>
        <taxon>Dalbergieae</taxon>
        <taxon>Pterocarpus clade</taxon>
        <taxon>Arachis</taxon>
    </lineage>
</organism>
<keyword evidence="5" id="KW-0010">Activator</keyword>